<feature type="transmembrane region" description="Helical" evidence="1">
    <location>
        <begin position="61"/>
        <end position="79"/>
    </location>
</feature>
<feature type="transmembrane region" description="Helical" evidence="1">
    <location>
        <begin position="33"/>
        <end position="54"/>
    </location>
</feature>
<feature type="transmembrane region" description="Helical" evidence="1">
    <location>
        <begin position="256"/>
        <end position="277"/>
    </location>
</feature>
<evidence type="ECO:0000256" key="1">
    <source>
        <dbReference type="SAM" id="Phobius"/>
    </source>
</evidence>
<keyword evidence="1" id="KW-0812">Transmembrane</keyword>
<keyword evidence="1" id="KW-1133">Transmembrane helix</keyword>
<dbReference type="AlphaFoldDB" id="A0A146JYD2"/>
<protein>
    <submittedName>
        <fullName evidence="2">Uncharacterized protein</fullName>
    </submittedName>
</protein>
<sequence length="289" mass="33763">MGPYYSIYESCVDYEANPCGKIKNDQAFGELSVAYFEIVIYSLLGFLSLLKLFLQHQKQQLYTALIPIFAILRLANYTLQPLNKFYELTYVYRHIYYMLPLSLVSVMYALIIKHWTKIIKKYNKLYEIMIWSIVVYNVVVVAVSLSLYMYYEANNMEDYKNIVISSTGIMLGLIYLILTAINLLSLFFLWPFIKINILVFKEFKTVQSAIIVSTVCFSIYAVMTIVMSSIELAHSGFFYLCCYEGQIYTTPWIIELIYTIVQVVPLFHLILIGLMNFQKIDQLVTKRQQ</sequence>
<feature type="transmembrane region" description="Helical" evidence="1">
    <location>
        <begin position="209"/>
        <end position="230"/>
    </location>
</feature>
<feature type="transmembrane region" description="Helical" evidence="1">
    <location>
        <begin position="95"/>
        <end position="116"/>
    </location>
</feature>
<feature type="transmembrane region" description="Helical" evidence="1">
    <location>
        <begin position="163"/>
        <end position="189"/>
    </location>
</feature>
<feature type="transmembrane region" description="Helical" evidence="1">
    <location>
        <begin position="128"/>
        <end position="151"/>
    </location>
</feature>
<dbReference type="EMBL" id="GDID01007881">
    <property type="protein sequence ID" value="JAP88725.1"/>
    <property type="molecule type" value="Transcribed_RNA"/>
</dbReference>
<gene>
    <name evidence="2" type="ORF">TPC1_31780</name>
</gene>
<keyword evidence="1" id="KW-0472">Membrane</keyword>
<feature type="non-terminal residue" evidence="2">
    <location>
        <position position="289"/>
    </location>
</feature>
<reference evidence="2" key="1">
    <citation type="submission" date="2015-07" db="EMBL/GenBank/DDBJ databases">
        <title>Adaptation to a free-living lifestyle via gene acquisitions in the diplomonad Trepomonas sp. PC1.</title>
        <authorList>
            <person name="Xu F."/>
            <person name="Jerlstrom-Hultqvist J."/>
            <person name="Kolisko M."/>
            <person name="Simpson A.G.B."/>
            <person name="Roger A.J."/>
            <person name="Svard S.G."/>
            <person name="Andersson J.O."/>
        </authorList>
    </citation>
    <scope>NUCLEOTIDE SEQUENCE</scope>
    <source>
        <strain evidence="2">PC1</strain>
    </source>
</reference>
<name>A0A146JYD2_9EUKA</name>
<accession>A0A146JYD2</accession>
<proteinExistence type="predicted"/>
<organism evidence="2">
    <name type="scientific">Trepomonas sp. PC1</name>
    <dbReference type="NCBI Taxonomy" id="1076344"/>
    <lineage>
        <taxon>Eukaryota</taxon>
        <taxon>Metamonada</taxon>
        <taxon>Diplomonadida</taxon>
        <taxon>Hexamitidae</taxon>
        <taxon>Hexamitinae</taxon>
        <taxon>Trepomonas</taxon>
    </lineage>
</organism>
<evidence type="ECO:0000313" key="2">
    <source>
        <dbReference type="EMBL" id="JAP88725.1"/>
    </source>
</evidence>